<comment type="caution">
    <text evidence="1">The sequence shown here is derived from an EMBL/GenBank/DDBJ whole genome shotgun (WGS) entry which is preliminary data.</text>
</comment>
<organism evidence="1 2">
    <name type="scientific">Symbiodinium natans</name>
    <dbReference type="NCBI Taxonomy" id="878477"/>
    <lineage>
        <taxon>Eukaryota</taxon>
        <taxon>Sar</taxon>
        <taxon>Alveolata</taxon>
        <taxon>Dinophyceae</taxon>
        <taxon>Suessiales</taxon>
        <taxon>Symbiodiniaceae</taxon>
        <taxon>Symbiodinium</taxon>
    </lineage>
</organism>
<dbReference type="EMBL" id="CAJNDS010000113">
    <property type="protein sequence ID" value="CAE6961202.1"/>
    <property type="molecule type" value="Genomic_DNA"/>
</dbReference>
<accession>A0A812HTB8</accession>
<name>A0A812HTB8_9DINO</name>
<evidence type="ECO:0008006" key="3">
    <source>
        <dbReference type="Google" id="ProtNLM"/>
    </source>
</evidence>
<sequence length="103" mass="10813">MRHPGSAFWSGDSIHGASGFPLLTASGEIAGVNVGAVEEKDPKSAIAVKSSALIRYSLSRRAAFFEKKRFGKVTQPSTLPTTSDVGLCPLSKHEGSGPTLGWL</sequence>
<keyword evidence="2" id="KW-1185">Reference proteome</keyword>
<evidence type="ECO:0000313" key="2">
    <source>
        <dbReference type="Proteomes" id="UP000604046"/>
    </source>
</evidence>
<proteinExistence type="predicted"/>
<evidence type="ECO:0000313" key="1">
    <source>
        <dbReference type="EMBL" id="CAE6961202.1"/>
    </source>
</evidence>
<protein>
    <recommendedName>
        <fullName evidence="3">Serine protease</fullName>
    </recommendedName>
</protein>
<gene>
    <name evidence="1" type="ORF">SNAT2548_LOCUS1967</name>
</gene>
<dbReference type="Proteomes" id="UP000604046">
    <property type="component" value="Unassembled WGS sequence"/>
</dbReference>
<reference evidence="1" key="1">
    <citation type="submission" date="2021-02" db="EMBL/GenBank/DDBJ databases">
        <authorList>
            <person name="Dougan E. K."/>
            <person name="Rhodes N."/>
            <person name="Thang M."/>
            <person name="Chan C."/>
        </authorList>
    </citation>
    <scope>NUCLEOTIDE SEQUENCE</scope>
</reference>
<dbReference type="AlphaFoldDB" id="A0A812HTB8"/>